<dbReference type="Pfam" id="PF17074">
    <property type="entry name" value="Darcynin"/>
    <property type="match status" value="1"/>
</dbReference>
<comment type="similarity">
    <text evidence="1">Belongs to the darcynin family.</text>
</comment>
<evidence type="ECO:0000313" key="3">
    <source>
        <dbReference type="Proteomes" id="UP001523262"/>
    </source>
</evidence>
<protein>
    <submittedName>
        <fullName evidence="2">Darcynin 2</fullName>
    </submittedName>
</protein>
<comment type="caution">
    <text evidence="2">The sequence shown here is derived from an EMBL/GenBank/DDBJ whole genome shotgun (WGS) entry which is preliminary data.</text>
</comment>
<organism evidence="2 3">
    <name type="scientific">Neobacillus pocheonensis</name>
    <dbReference type="NCBI Taxonomy" id="363869"/>
    <lineage>
        <taxon>Bacteria</taxon>
        <taxon>Bacillati</taxon>
        <taxon>Bacillota</taxon>
        <taxon>Bacilli</taxon>
        <taxon>Bacillales</taxon>
        <taxon>Bacillaceae</taxon>
        <taxon>Neobacillus</taxon>
    </lineage>
</organism>
<reference evidence="2 3" key="1">
    <citation type="submission" date="2022-06" db="EMBL/GenBank/DDBJ databases">
        <authorList>
            <person name="Jeon C.O."/>
        </authorList>
    </citation>
    <scope>NUCLEOTIDE SEQUENCE [LARGE SCALE GENOMIC DNA]</scope>
    <source>
        <strain evidence="2 3">KCTC 13943</strain>
    </source>
</reference>
<evidence type="ECO:0000313" key="2">
    <source>
        <dbReference type="EMBL" id="MCM2535353.1"/>
    </source>
</evidence>
<dbReference type="Proteomes" id="UP001523262">
    <property type="component" value="Unassembled WGS sequence"/>
</dbReference>
<name>A0ABT0WGB4_9BACI</name>
<proteinExistence type="inferred from homology"/>
<accession>A0ABT0WGB4</accession>
<dbReference type="EMBL" id="JAMQCR010000002">
    <property type="protein sequence ID" value="MCM2535353.1"/>
    <property type="molecule type" value="Genomic_DNA"/>
</dbReference>
<sequence length="123" mass="14537">MTKTNLNHGIIVLLEFYPSWLALPREKRRELAGDLYSIIGKYNENVKVKFFDADAFGDGSYTDFILCETSDLKMYHFMWEEIRDTYAYSNGYFKIKKVIMGVQNAYQKFEDEVLKMDSEKNKN</sequence>
<gene>
    <name evidence="2" type="ORF">NDK43_27210</name>
</gene>
<evidence type="ECO:0000256" key="1">
    <source>
        <dbReference type="ARBA" id="ARBA00006869"/>
    </source>
</evidence>
<keyword evidence="3" id="KW-1185">Reference proteome</keyword>
<dbReference type="InterPro" id="IPR031409">
    <property type="entry name" value="Darcynin"/>
</dbReference>